<organism evidence="5 6">
    <name type="scientific">Luteibacter flocculans</name>
    <dbReference type="NCBI Taxonomy" id="2780091"/>
    <lineage>
        <taxon>Bacteria</taxon>
        <taxon>Pseudomonadati</taxon>
        <taxon>Pseudomonadota</taxon>
        <taxon>Gammaproteobacteria</taxon>
        <taxon>Lysobacterales</taxon>
        <taxon>Rhodanobacteraceae</taxon>
        <taxon>Luteibacter</taxon>
    </lineage>
</organism>
<evidence type="ECO:0000259" key="4">
    <source>
        <dbReference type="PROSITE" id="PS50987"/>
    </source>
</evidence>
<dbReference type="InterPro" id="IPR051011">
    <property type="entry name" value="Metal_resp_trans_reg"/>
</dbReference>
<gene>
    <name evidence="5" type="ORF">IM816_10595</name>
</gene>
<dbReference type="PRINTS" id="PR00778">
    <property type="entry name" value="HTHARSR"/>
</dbReference>
<dbReference type="PROSITE" id="PS50987">
    <property type="entry name" value="HTH_ARSR_2"/>
    <property type="match status" value="1"/>
</dbReference>
<reference evidence="5" key="1">
    <citation type="submission" date="2020-10" db="EMBL/GenBank/DDBJ databases">
        <title>Whole-genome sequence of Luteibacter sp. EIF3.</title>
        <authorList>
            <person name="Friedrich I."/>
            <person name="Hertel R."/>
            <person name="Daniel R."/>
        </authorList>
    </citation>
    <scope>NUCLEOTIDE SEQUENCE</scope>
    <source>
        <strain evidence="5">EIF3</strain>
    </source>
</reference>
<dbReference type="InterPro" id="IPR001845">
    <property type="entry name" value="HTH_ArsR_DNA-bd_dom"/>
</dbReference>
<dbReference type="SMART" id="SM00418">
    <property type="entry name" value="HTH_ARSR"/>
    <property type="match status" value="1"/>
</dbReference>
<dbReference type="InterPro" id="IPR036388">
    <property type="entry name" value="WH-like_DNA-bd_sf"/>
</dbReference>
<proteinExistence type="predicted"/>
<feature type="domain" description="HTH arsR-type" evidence="4">
    <location>
        <begin position="18"/>
        <end position="112"/>
    </location>
</feature>
<evidence type="ECO:0000313" key="6">
    <source>
        <dbReference type="Proteomes" id="UP001056681"/>
    </source>
</evidence>
<sequence length="138" mass="14849">MVFPVATVSLSTDATLEAMKAAVPDVAELLRLLSAPTRLLLLCHIAQGECAVGDIERDLGIRQPGLSQQLGELRQAKLVTTRRQSRSIYYSIADERVRMLLGALHAIFCGEGLPMLAPSPALPATRQGGAARFARMLP</sequence>
<dbReference type="Proteomes" id="UP001056681">
    <property type="component" value="Chromosome"/>
</dbReference>
<keyword evidence="6" id="KW-1185">Reference proteome</keyword>
<dbReference type="Pfam" id="PF01022">
    <property type="entry name" value="HTH_5"/>
    <property type="match status" value="1"/>
</dbReference>
<dbReference type="EMBL" id="CP063231">
    <property type="protein sequence ID" value="URL57104.1"/>
    <property type="molecule type" value="Genomic_DNA"/>
</dbReference>
<dbReference type="NCBIfam" id="NF033788">
    <property type="entry name" value="HTH_metalloreg"/>
    <property type="match status" value="1"/>
</dbReference>
<protein>
    <submittedName>
        <fullName evidence="5">Metalloregulator ArsR/SmtB family transcription factor</fullName>
    </submittedName>
</protein>
<accession>A0ABY4SWL6</accession>
<dbReference type="PANTHER" id="PTHR43132:SF2">
    <property type="entry name" value="ARSENICAL RESISTANCE OPERON REPRESSOR ARSR-RELATED"/>
    <property type="match status" value="1"/>
</dbReference>
<dbReference type="InterPro" id="IPR011991">
    <property type="entry name" value="ArsR-like_HTH"/>
</dbReference>
<dbReference type="SUPFAM" id="SSF46785">
    <property type="entry name" value="Winged helix' DNA-binding domain"/>
    <property type="match status" value="1"/>
</dbReference>
<dbReference type="Gene3D" id="1.10.10.10">
    <property type="entry name" value="Winged helix-like DNA-binding domain superfamily/Winged helix DNA-binding domain"/>
    <property type="match status" value="1"/>
</dbReference>
<keyword evidence="2" id="KW-0238">DNA-binding</keyword>
<keyword evidence="1" id="KW-0805">Transcription regulation</keyword>
<name>A0ABY4SWL6_9GAMM</name>
<evidence type="ECO:0000256" key="1">
    <source>
        <dbReference type="ARBA" id="ARBA00023015"/>
    </source>
</evidence>
<dbReference type="InterPro" id="IPR036390">
    <property type="entry name" value="WH_DNA-bd_sf"/>
</dbReference>
<keyword evidence="3" id="KW-0804">Transcription</keyword>
<evidence type="ECO:0000313" key="5">
    <source>
        <dbReference type="EMBL" id="URL57104.1"/>
    </source>
</evidence>
<dbReference type="CDD" id="cd00090">
    <property type="entry name" value="HTH_ARSR"/>
    <property type="match status" value="1"/>
</dbReference>
<evidence type="ECO:0000256" key="3">
    <source>
        <dbReference type="ARBA" id="ARBA00023163"/>
    </source>
</evidence>
<evidence type="ECO:0000256" key="2">
    <source>
        <dbReference type="ARBA" id="ARBA00023125"/>
    </source>
</evidence>
<dbReference type="PANTHER" id="PTHR43132">
    <property type="entry name" value="ARSENICAL RESISTANCE OPERON REPRESSOR ARSR-RELATED"/>
    <property type="match status" value="1"/>
</dbReference>